<organism evidence="2 4">
    <name type="scientific">Volvox reticuliferus</name>
    <dbReference type="NCBI Taxonomy" id="1737510"/>
    <lineage>
        <taxon>Eukaryota</taxon>
        <taxon>Viridiplantae</taxon>
        <taxon>Chlorophyta</taxon>
        <taxon>core chlorophytes</taxon>
        <taxon>Chlorophyceae</taxon>
        <taxon>CS clade</taxon>
        <taxon>Chlamydomonadales</taxon>
        <taxon>Volvocaceae</taxon>
        <taxon>Volvox</taxon>
    </lineage>
</organism>
<protein>
    <submittedName>
        <fullName evidence="2">Uncharacterized protein</fullName>
    </submittedName>
</protein>
<dbReference type="EMBL" id="BNCQ01000052">
    <property type="protein sequence ID" value="GIM13920.1"/>
    <property type="molecule type" value="Genomic_DNA"/>
</dbReference>
<gene>
    <name evidence="2" type="ORF">Vretifemale_16689</name>
    <name evidence="3" type="ORF">Vretimale_16983</name>
</gene>
<proteinExistence type="predicted"/>
<dbReference type="AlphaFoldDB" id="A0A8J4FTW8"/>
<dbReference type="Proteomes" id="UP000747110">
    <property type="component" value="Unassembled WGS sequence"/>
</dbReference>
<dbReference type="Proteomes" id="UP000722791">
    <property type="component" value="Unassembled WGS sequence"/>
</dbReference>
<feature type="region of interest" description="Disordered" evidence="1">
    <location>
        <begin position="1"/>
        <end position="26"/>
    </location>
</feature>
<dbReference type="EMBL" id="BNCP01000047">
    <property type="protein sequence ID" value="GIL88804.1"/>
    <property type="molecule type" value="Genomic_DNA"/>
</dbReference>
<comment type="caution">
    <text evidence="2">The sequence shown here is derived from an EMBL/GenBank/DDBJ whole genome shotgun (WGS) entry which is preliminary data.</text>
</comment>
<evidence type="ECO:0000313" key="2">
    <source>
        <dbReference type="EMBL" id="GIL88804.1"/>
    </source>
</evidence>
<evidence type="ECO:0000313" key="4">
    <source>
        <dbReference type="Proteomes" id="UP000747110"/>
    </source>
</evidence>
<evidence type="ECO:0000313" key="3">
    <source>
        <dbReference type="EMBL" id="GIM13920.1"/>
    </source>
</evidence>
<accession>A0A8J4FTW8</accession>
<reference evidence="2" key="1">
    <citation type="journal article" date="2021" name="Proc. Natl. Acad. Sci. U.S.A.">
        <title>Three genomes in the algal genus Volvox reveal the fate of a haploid sex-determining region after a transition to homothallism.</title>
        <authorList>
            <person name="Yamamoto K."/>
            <person name="Hamaji T."/>
            <person name="Kawai-Toyooka H."/>
            <person name="Matsuzaki R."/>
            <person name="Takahashi F."/>
            <person name="Nishimura Y."/>
            <person name="Kawachi M."/>
            <person name="Noguchi H."/>
            <person name="Minakuchi Y."/>
            <person name="Umen J.G."/>
            <person name="Toyoda A."/>
            <person name="Nozaki H."/>
        </authorList>
    </citation>
    <scope>NUCLEOTIDE SEQUENCE</scope>
    <source>
        <strain evidence="3">NIES-3785</strain>
        <strain evidence="2">NIES-3786</strain>
    </source>
</reference>
<sequence length="102" mass="11699">EQGTGGFDPKNLEKANEVQKLNPSKYLPQKQKNLAKGLLTQKEKGINVYSSIDQRRKSLQYRGICLNGVLYSLDTEQRTYISETTLDYYLLYAPKRVVPSKK</sequence>
<keyword evidence="4" id="KW-1185">Reference proteome</keyword>
<name>A0A8J4FTW8_9CHLO</name>
<evidence type="ECO:0000256" key="1">
    <source>
        <dbReference type="SAM" id="MobiDB-lite"/>
    </source>
</evidence>
<feature type="non-terminal residue" evidence="2">
    <location>
        <position position="1"/>
    </location>
</feature>